<comment type="caution">
    <text evidence="1">The sequence shown here is derived from an EMBL/GenBank/DDBJ whole genome shotgun (WGS) entry which is preliminary data.</text>
</comment>
<accession>A0A495IJK2</accession>
<dbReference type="EMBL" id="RBKS01000001">
    <property type="protein sequence ID" value="RKR75900.1"/>
    <property type="molecule type" value="Genomic_DNA"/>
</dbReference>
<proteinExistence type="predicted"/>
<dbReference type="OrthoDB" id="5083868at2"/>
<protein>
    <recommendedName>
        <fullName evidence="3">Deoxypyrimidine-specific 5' nucleotidase type C protein (NT5C)</fullName>
    </recommendedName>
</protein>
<evidence type="ECO:0000313" key="2">
    <source>
        <dbReference type="Proteomes" id="UP000280008"/>
    </source>
</evidence>
<gene>
    <name evidence="1" type="ORF">C8E83_3064</name>
</gene>
<keyword evidence="2" id="KW-1185">Reference proteome</keyword>
<reference evidence="1 2" key="1">
    <citation type="submission" date="2018-10" db="EMBL/GenBank/DDBJ databases">
        <title>Sequencing the genomes of 1000 actinobacteria strains.</title>
        <authorList>
            <person name="Klenk H.-P."/>
        </authorList>
    </citation>
    <scope>NUCLEOTIDE SEQUENCE [LARGE SCALE GENOMIC DNA]</scope>
    <source>
        <strain evidence="1 2">DSM 17894</strain>
    </source>
</reference>
<name>A0A495IJK2_9MICO</name>
<sequence length="186" mass="21110">MTIERPSIPPARTQPVTDTALFLDVDGVFCPLHSLETDPAWGPTTIIDDPGFGELAISLDMAAALVAAPVELMWCTDWQDIANMAFASYLGQSLPHLTRPREREDEWWKLDAVRKYLRENPHIRRVVWIDDHLSAIDEDDDDWVPRSAQVTRELEARGIRALLIAPLKTIGFTKADWNVVLGWLRL</sequence>
<dbReference type="Proteomes" id="UP000280008">
    <property type="component" value="Unassembled WGS sequence"/>
</dbReference>
<evidence type="ECO:0008006" key="3">
    <source>
        <dbReference type="Google" id="ProtNLM"/>
    </source>
</evidence>
<dbReference type="Pfam" id="PF18143">
    <property type="entry name" value="HAD_SAK_2"/>
    <property type="match status" value="1"/>
</dbReference>
<organism evidence="1 2">
    <name type="scientific">Frondihabitans australicus</name>
    <dbReference type="NCBI Taxonomy" id="386892"/>
    <lineage>
        <taxon>Bacteria</taxon>
        <taxon>Bacillati</taxon>
        <taxon>Actinomycetota</taxon>
        <taxon>Actinomycetes</taxon>
        <taxon>Micrococcales</taxon>
        <taxon>Microbacteriaceae</taxon>
        <taxon>Frondihabitans</taxon>
    </lineage>
</organism>
<evidence type="ECO:0000313" key="1">
    <source>
        <dbReference type="EMBL" id="RKR75900.1"/>
    </source>
</evidence>
<dbReference type="RefSeq" id="WP_147430202.1">
    <property type="nucleotide sequence ID" value="NZ_RBKS01000001.1"/>
</dbReference>
<dbReference type="AlphaFoldDB" id="A0A495IJK2"/>